<accession>A0A219APB0</accession>
<evidence type="ECO:0000313" key="2">
    <source>
        <dbReference type="Proteomes" id="UP000078397"/>
    </source>
</evidence>
<dbReference type="KEGG" id="pchm:VFPPC_18081"/>
<sequence length="77" mass="8742">MIFIKRRLHALAACRPAASGSSAERDEHQLIQCLATHYPQLGGLWQQLAAWPKLSMSTTRREHEEVWNNSCMGLIPK</sequence>
<organism evidence="1 2">
    <name type="scientific">Pochonia chlamydosporia 170</name>
    <dbReference type="NCBI Taxonomy" id="1380566"/>
    <lineage>
        <taxon>Eukaryota</taxon>
        <taxon>Fungi</taxon>
        <taxon>Dikarya</taxon>
        <taxon>Ascomycota</taxon>
        <taxon>Pezizomycotina</taxon>
        <taxon>Sordariomycetes</taxon>
        <taxon>Hypocreomycetidae</taxon>
        <taxon>Hypocreales</taxon>
        <taxon>Clavicipitaceae</taxon>
        <taxon>Pochonia</taxon>
    </lineage>
</organism>
<keyword evidence="2" id="KW-1185">Reference proteome</keyword>
<proteinExistence type="predicted"/>
<gene>
    <name evidence="1" type="ORF">VFPPC_18081</name>
</gene>
<name>A0A219APB0_METCM</name>
<dbReference type="AlphaFoldDB" id="A0A219APB0"/>
<dbReference type="GeneID" id="33936951"/>
<evidence type="ECO:0000313" key="1">
    <source>
        <dbReference type="EMBL" id="OWT42668.1"/>
    </source>
</evidence>
<comment type="caution">
    <text evidence="1">The sequence shown here is derived from an EMBL/GenBank/DDBJ whole genome shotgun (WGS) entry which is preliminary data.</text>
</comment>
<reference evidence="1 2" key="1">
    <citation type="journal article" date="2016" name="PLoS Pathog.">
        <title>Biosynthesis of antibiotic leucinostatins in bio-control fungus Purpureocillium lilacinum and their inhibition on phytophthora revealed by genome mining.</title>
        <authorList>
            <person name="Wang G."/>
            <person name="Liu Z."/>
            <person name="Lin R."/>
            <person name="Li E."/>
            <person name="Mao Z."/>
            <person name="Ling J."/>
            <person name="Yang Y."/>
            <person name="Yin W.B."/>
            <person name="Xie B."/>
        </authorList>
    </citation>
    <scope>NUCLEOTIDE SEQUENCE [LARGE SCALE GENOMIC DNA]</scope>
    <source>
        <strain evidence="1">170</strain>
    </source>
</reference>
<protein>
    <submittedName>
        <fullName evidence="1">Uncharacterized protein</fullName>
    </submittedName>
</protein>
<dbReference type="RefSeq" id="XP_022285151.1">
    <property type="nucleotide sequence ID" value="XM_022429739.1"/>
</dbReference>
<dbReference type="Proteomes" id="UP000078397">
    <property type="component" value="Unassembled WGS sequence"/>
</dbReference>
<dbReference type="EMBL" id="LSBJ02000007">
    <property type="protein sequence ID" value="OWT42668.1"/>
    <property type="molecule type" value="Genomic_DNA"/>
</dbReference>